<sequence length="82" mass="9374">MYETILLKVVTDANQITGSGDYWIFQSGAKNVPDNITAWIVNQYQLNKDTILQEAKAFSPNATQPKRSRRRANGVWSDWKVD</sequence>
<evidence type="ECO:0000256" key="1">
    <source>
        <dbReference type="SAM" id="MobiDB-lite"/>
    </source>
</evidence>
<protein>
    <submittedName>
        <fullName evidence="2">Uncharacterized protein</fullName>
    </submittedName>
</protein>
<accession>A0A554A328</accession>
<dbReference type="RefSeq" id="WP_143846421.1">
    <property type="nucleotide sequence ID" value="NZ_VLXZ01000001.1"/>
</dbReference>
<dbReference type="AlphaFoldDB" id="A0A554A328"/>
<organism evidence="2 3">
    <name type="scientific">Alkalicoccobacillus porphyridii</name>
    <dbReference type="NCBI Taxonomy" id="2597270"/>
    <lineage>
        <taxon>Bacteria</taxon>
        <taxon>Bacillati</taxon>
        <taxon>Bacillota</taxon>
        <taxon>Bacilli</taxon>
        <taxon>Bacillales</taxon>
        <taxon>Bacillaceae</taxon>
        <taxon>Alkalicoccobacillus</taxon>
    </lineage>
</organism>
<evidence type="ECO:0000313" key="2">
    <source>
        <dbReference type="EMBL" id="TSB48075.1"/>
    </source>
</evidence>
<dbReference type="EMBL" id="VLXZ01000001">
    <property type="protein sequence ID" value="TSB48075.1"/>
    <property type="molecule type" value="Genomic_DNA"/>
</dbReference>
<reference evidence="2 3" key="1">
    <citation type="submission" date="2019-07" db="EMBL/GenBank/DDBJ databases">
        <authorList>
            <person name="Park Y.J."/>
            <person name="Jeong S.E."/>
            <person name="Jung H.S."/>
        </authorList>
    </citation>
    <scope>NUCLEOTIDE SEQUENCE [LARGE SCALE GENOMIC DNA]</scope>
    <source>
        <strain evidence="3">P16(2019)</strain>
    </source>
</reference>
<dbReference type="CDD" id="cd19958">
    <property type="entry name" value="pyocin_knob"/>
    <property type="match status" value="1"/>
</dbReference>
<evidence type="ECO:0000313" key="3">
    <source>
        <dbReference type="Proteomes" id="UP000318521"/>
    </source>
</evidence>
<gene>
    <name evidence="2" type="ORF">FN960_00525</name>
</gene>
<dbReference type="Proteomes" id="UP000318521">
    <property type="component" value="Unassembled WGS sequence"/>
</dbReference>
<keyword evidence="3" id="KW-1185">Reference proteome</keyword>
<proteinExistence type="predicted"/>
<name>A0A554A328_9BACI</name>
<comment type="caution">
    <text evidence="2">The sequence shown here is derived from an EMBL/GenBank/DDBJ whole genome shotgun (WGS) entry which is preliminary data.</text>
</comment>
<dbReference type="OrthoDB" id="9816453at2"/>
<feature type="region of interest" description="Disordered" evidence="1">
    <location>
        <begin position="57"/>
        <end position="82"/>
    </location>
</feature>